<comment type="subunit">
    <text evidence="3 15">Tetramer of two alpha and two beta subunits.</text>
</comment>
<evidence type="ECO:0000259" key="18">
    <source>
        <dbReference type="PROSITE" id="PS51447"/>
    </source>
</evidence>
<dbReference type="AlphaFoldDB" id="A0A2T4TZQ4"/>
<keyword evidence="13 15" id="KW-0030">Aminoacyl-tRNA synthetase</keyword>
<keyword evidence="9 15" id="KW-0067">ATP-binding</keyword>
<evidence type="ECO:0000256" key="15">
    <source>
        <dbReference type="HAMAP-Rule" id="MF_00283"/>
    </source>
</evidence>
<dbReference type="InterPro" id="IPR020825">
    <property type="entry name" value="Phe-tRNA_synthase-like_B3/B4"/>
</dbReference>
<dbReference type="InterPro" id="IPR005147">
    <property type="entry name" value="tRNA_synthase_B5-dom"/>
</dbReference>
<dbReference type="InterPro" id="IPR009061">
    <property type="entry name" value="DNA-bd_dom_put_sf"/>
</dbReference>
<protein>
    <recommendedName>
        <fullName evidence="15">Phenylalanine--tRNA ligase beta subunit</fullName>
        <ecNumber evidence="15">6.1.1.20</ecNumber>
    </recommendedName>
    <alternativeName>
        <fullName evidence="15">Phenylalanyl-tRNA synthetase beta subunit</fullName>
        <shortName evidence="15">PheRS</shortName>
    </alternativeName>
</protein>
<dbReference type="FunFam" id="3.50.40.10:FF:000001">
    <property type="entry name" value="Phenylalanine--tRNA ligase beta subunit"/>
    <property type="match status" value="1"/>
</dbReference>
<dbReference type="InterPro" id="IPR002547">
    <property type="entry name" value="tRNA-bd_dom"/>
</dbReference>
<dbReference type="Proteomes" id="UP000241436">
    <property type="component" value="Unassembled WGS sequence"/>
</dbReference>
<keyword evidence="5 16" id="KW-0820">tRNA-binding</keyword>
<dbReference type="InterPro" id="IPR041616">
    <property type="entry name" value="PheRS_beta_core"/>
</dbReference>
<dbReference type="Pfam" id="PF03483">
    <property type="entry name" value="B3_4"/>
    <property type="match status" value="1"/>
</dbReference>
<evidence type="ECO:0000256" key="11">
    <source>
        <dbReference type="ARBA" id="ARBA00022884"/>
    </source>
</evidence>
<dbReference type="SUPFAM" id="SSF55681">
    <property type="entry name" value="Class II aaRS and biotin synthetases"/>
    <property type="match status" value="1"/>
</dbReference>
<dbReference type="InterPro" id="IPR045060">
    <property type="entry name" value="Phe-tRNA-ligase_IIc_bsu"/>
</dbReference>
<dbReference type="Gene3D" id="3.50.40.10">
    <property type="entry name" value="Phenylalanyl-trna Synthetase, Chain B, domain 3"/>
    <property type="match status" value="1"/>
</dbReference>
<dbReference type="PROSITE" id="PS51447">
    <property type="entry name" value="FDX_ACB"/>
    <property type="match status" value="1"/>
</dbReference>
<dbReference type="EMBL" id="NVQC01000015">
    <property type="protein sequence ID" value="PTL36589.1"/>
    <property type="molecule type" value="Genomic_DNA"/>
</dbReference>
<dbReference type="SUPFAM" id="SSF54991">
    <property type="entry name" value="Anticodon-binding domain of PheRS"/>
    <property type="match status" value="1"/>
</dbReference>
<dbReference type="InterPro" id="IPR004532">
    <property type="entry name" value="Phe-tRNA-ligase_IIc_bsu_bact"/>
</dbReference>
<evidence type="ECO:0000256" key="7">
    <source>
        <dbReference type="ARBA" id="ARBA00022723"/>
    </source>
</evidence>
<dbReference type="InterPro" id="IPR045864">
    <property type="entry name" value="aa-tRNA-synth_II/BPL/LPL"/>
</dbReference>
<dbReference type="GO" id="GO:0009328">
    <property type="term" value="C:phenylalanine-tRNA ligase complex"/>
    <property type="evidence" value="ECO:0007669"/>
    <property type="project" value="TreeGrafter"/>
</dbReference>
<dbReference type="InterPro" id="IPR012340">
    <property type="entry name" value="NA-bd_OB-fold"/>
</dbReference>
<feature type="binding site" evidence="15">
    <location>
        <position position="464"/>
    </location>
    <ligand>
        <name>Mg(2+)</name>
        <dbReference type="ChEBI" id="CHEBI:18420"/>
        <note>shared with alpha subunit</note>
    </ligand>
</feature>
<keyword evidence="21" id="KW-1185">Reference proteome</keyword>
<dbReference type="PROSITE" id="PS50886">
    <property type="entry name" value="TRBD"/>
    <property type="match status" value="1"/>
</dbReference>
<feature type="binding site" evidence="15">
    <location>
        <position position="458"/>
    </location>
    <ligand>
        <name>Mg(2+)</name>
        <dbReference type="ChEBI" id="CHEBI:18420"/>
        <note>shared with alpha subunit</note>
    </ligand>
</feature>
<evidence type="ECO:0000259" key="19">
    <source>
        <dbReference type="PROSITE" id="PS51483"/>
    </source>
</evidence>
<dbReference type="InterPro" id="IPR005121">
    <property type="entry name" value="Fdx_antiC-bd"/>
</dbReference>
<dbReference type="SMART" id="SM00874">
    <property type="entry name" value="B5"/>
    <property type="match status" value="1"/>
</dbReference>
<dbReference type="NCBIfam" id="TIGR00472">
    <property type="entry name" value="pheT_bact"/>
    <property type="match status" value="1"/>
</dbReference>
<organism evidence="20 21">
    <name type="scientific">Candidatus Methylomirabilis limnetica</name>
    <dbReference type="NCBI Taxonomy" id="2033718"/>
    <lineage>
        <taxon>Bacteria</taxon>
        <taxon>Candidatus Methylomirabilota</taxon>
        <taxon>Candidatus Methylomirabilia</taxon>
        <taxon>Candidatus Methylomirabilales</taxon>
        <taxon>Candidatus Methylomirabilaceae</taxon>
        <taxon>Candidatus Methylomirabilis</taxon>
    </lineage>
</organism>
<dbReference type="CDD" id="cd00769">
    <property type="entry name" value="PheRS_beta_core"/>
    <property type="match status" value="1"/>
</dbReference>
<dbReference type="InterPro" id="IPR033714">
    <property type="entry name" value="tRNA_bind_bactPheRS"/>
</dbReference>
<comment type="caution">
    <text evidence="20">The sequence shown here is derived from an EMBL/GenBank/DDBJ whole genome shotgun (WGS) entry which is preliminary data.</text>
</comment>
<evidence type="ECO:0000256" key="14">
    <source>
        <dbReference type="ARBA" id="ARBA00049255"/>
    </source>
</evidence>
<dbReference type="PROSITE" id="PS51483">
    <property type="entry name" value="B5"/>
    <property type="match status" value="1"/>
</dbReference>
<evidence type="ECO:0000256" key="5">
    <source>
        <dbReference type="ARBA" id="ARBA00022555"/>
    </source>
</evidence>
<dbReference type="HAMAP" id="MF_00283">
    <property type="entry name" value="Phe_tRNA_synth_beta1"/>
    <property type="match status" value="1"/>
</dbReference>
<comment type="catalytic activity">
    <reaction evidence="14 15">
        <text>tRNA(Phe) + L-phenylalanine + ATP = L-phenylalanyl-tRNA(Phe) + AMP + diphosphate + H(+)</text>
        <dbReference type="Rhea" id="RHEA:19413"/>
        <dbReference type="Rhea" id="RHEA-COMP:9668"/>
        <dbReference type="Rhea" id="RHEA-COMP:9699"/>
        <dbReference type="ChEBI" id="CHEBI:15378"/>
        <dbReference type="ChEBI" id="CHEBI:30616"/>
        <dbReference type="ChEBI" id="CHEBI:33019"/>
        <dbReference type="ChEBI" id="CHEBI:58095"/>
        <dbReference type="ChEBI" id="CHEBI:78442"/>
        <dbReference type="ChEBI" id="CHEBI:78531"/>
        <dbReference type="ChEBI" id="CHEBI:456215"/>
        <dbReference type="EC" id="6.1.1.20"/>
    </reaction>
</comment>
<evidence type="ECO:0000256" key="13">
    <source>
        <dbReference type="ARBA" id="ARBA00023146"/>
    </source>
</evidence>
<keyword evidence="4 15" id="KW-0963">Cytoplasm</keyword>
<reference evidence="21" key="2">
    <citation type="journal article" date="2018" name="Environ. Microbiol.">
        <title>Bloom of a denitrifying methanotroph, 'Candidatus Methylomirabilis limnetica', in a deep stratified lake.</title>
        <authorList>
            <person name="Graf J.S."/>
            <person name="Mayr M.J."/>
            <person name="Marchant H.K."/>
            <person name="Tienken D."/>
            <person name="Hach P.F."/>
            <person name="Brand A."/>
            <person name="Schubert C.J."/>
            <person name="Kuypers M.M."/>
            <person name="Milucka J."/>
        </authorList>
    </citation>
    <scope>NUCLEOTIDE SEQUENCE [LARGE SCALE GENOMIC DNA]</scope>
    <source>
        <strain evidence="21">Zug</strain>
    </source>
</reference>
<feature type="binding site" evidence="15">
    <location>
        <position position="467"/>
    </location>
    <ligand>
        <name>Mg(2+)</name>
        <dbReference type="ChEBI" id="CHEBI:18420"/>
        <note>shared with alpha subunit</note>
    </ligand>
</feature>
<feature type="domain" description="TRNA-binding" evidence="17">
    <location>
        <begin position="39"/>
        <end position="152"/>
    </location>
</feature>
<dbReference type="GO" id="GO:0000287">
    <property type="term" value="F:magnesium ion binding"/>
    <property type="evidence" value="ECO:0007669"/>
    <property type="project" value="UniProtKB-UniRule"/>
</dbReference>
<dbReference type="PANTHER" id="PTHR10947:SF0">
    <property type="entry name" value="PHENYLALANINE--TRNA LIGASE BETA SUBUNIT"/>
    <property type="match status" value="1"/>
</dbReference>
<keyword evidence="10 15" id="KW-0460">Magnesium</keyword>
<dbReference type="Pfam" id="PF17759">
    <property type="entry name" value="tRNA_synthFbeta"/>
    <property type="match status" value="1"/>
</dbReference>
<dbReference type="InterPro" id="IPR005146">
    <property type="entry name" value="B3/B4_tRNA-bd"/>
</dbReference>
<dbReference type="GO" id="GO:0004826">
    <property type="term" value="F:phenylalanine-tRNA ligase activity"/>
    <property type="evidence" value="ECO:0007669"/>
    <property type="project" value="UniProtKB-UniRule"/>
</dbReference>
<keyword evidence="11 16" id="KW-0694">RNA-binding</keyword>
<accession>A0A2T4TZQ4</accession>
<dbReference type="SUPFAM" id="SSF50249">
    <property type="entry name" value="Nucleic acid-binding proteins"/>
    <property type="match status" value="1"/>
</dbReference>
<comment type="cofactor">
    <cofactor evidence="15">
        <name>Mg(2+)</name>
        <dbReference type="ChEBI" id="CHEBI:18420"/>
    </cofactor>
    <text evidence="15">Binds 2 magnesium ions per tetramer.</text>
</comment>
<proteinExistence type="inferred from homology"/>
<dbReference type="Pfam" id="PF03147">
    <property type="entry name" value="FDX-ACB"/>
    <property type="match status" value="1"/>
</dbReference>
<dbReference type="PANTHER" id="PTHR10947">
    <property type="entry name" value="PHENYLALANYL-TRNA SYNTHETASE BETA CHAIN AND LEUCINE-RICH REPEAT-CONTAINING PROTEIN 47"/>
    <property type="match status" value="1"/>
</dbReference>
<dbReference type="FunFam" id="3.30.70.380:FF:000001">
    <property type="entry name" value="Phenylalanine--tRNA ligase beta subunit"/>
    <property type="match status" value="1"/>
</dbReference>
<comment type="subcellular location">
    <subcellularLocation>
        <location evidence="1 15">Cytoplasm</location>
    </subcellularLocation>
</comment>
<dbReference type="Gene3D" id="2.40.50.140">
    <property type="entry name" value="Nucleic acid-binding proteins"/>
    <property type="match status" value="1"/>
</dbReference>
<keyword evidence="12 15" id="KW-0648">Protein biosynthesis</keyword>
<evidence type="ECO:0000256" key="8">
    <source>
        <dbReference type="ARBA" id="ARBA00022741"/>
    </source>
</evidence>
<keyword evidence="8 15" id="KW-0547">Nucleotide-binding</keyword>
<evidence type="ECO:0000256" key="10">
    <source>
        <dbReference type="ARBA" id="ARBA00022842"/>
    </source>
</evidence>
<dbReference type="Pfam" id="PF01588">
    <property type="entry name" value="tRNA_bind"/>
    <property type="match status" value="1"/>
</dbReference>
<gene>
    <name evidence="15" type="primary">pheT</name>
    <name evidence="20" type="ORF">CLG94_03965</name>
</gene>
<dbReference type="Gene3D" id="3.30.930.10">
    <property type="entry name" value="Bira Bifunctional Protein, Domain 2"/>
    <property type="match status" value="1"/>
</dbReference>
<reference evidence="20 21" key="1">
    <citation type="submission" date="2017-09" db="EMBL/GenBank/DDBJ databases">
        <title>Bloom of a denitrifying methanotroph, Candidatus Methylomirabilis limnetica, in a deep stratified lake.</title>
        <authorList>
            <person name="Graf J.S."/>
            <person name="Marchant H.K."/>
            <person name="Tienken D."/>
            <person name="Hach P.F."/>
            <person name="Brand A."/>
            <person name="Schubert C.J."/>
            <person name="Kuypers M.M."/>
            <person name="Milucka J."/>
        </authorList>
    </citation>
    <scope>NUCLEOTIDE SEQUENCE [LARGE SCALE GENOMIC DNA]</scope>
    <source>
        <strain evidence="20 21">Zug</strain>
    </source>
</reference>
<sequence>MKVSLKWLSEYVDVAVPAKQLAHRLTMAGTEVGGIEERGNGWPGIIVAQIESIDPHPTACSLTLVGLGLSGERMTVVSGATNLNVGDRVPFAPVGAGLIDAQTGRPTVVEVAQIQGVTSRGVLCSEKELGLSEAHEGVLILPSEAEVGLSLNAVLGDTILDLEVTPNRPDCLGMLGVAREVAAIMEEPLHLPDLTYQEEGSDVRDDVQVEILAPDLCPRYSASVIHGITVGPSPSWVQRRLTAAGVRPINNVVDITNYVMLEYGQPLHAFDYDTIHGRRIAVRRATDGESLRTLDGTLRTLTPGMLVIADATRPVALAGIMGGSETEVTELTKSVLIESANFSSGSIRQSCRALRLRTEASFRFDKGLPPAITTLALRRATKLLVEICGGKASRGLQDVFPAPREAIEFRLTAVELRRVLGIDLTLAHIRDVLAGRLGFDCREDGSALMVRAPAHRSDIQIPADLVEEVARMVGYDQIPTTTLAGRLPDHPPQPMRVLIERLSDMLVGCGLQEVMTYSLIGRRLLGKMVVGKDAETPTGLRLANPMTPDQEILRTSLLPSFLECLNNNIREDEAGPRLFEIGRVYLPRQADLHEERQMLVIGMAGIRWQRQWSRATAQLDFYDLKGVVEELFDRMNLGETRFVQIMDQHPFHPGRTTAVYSKDVRLGVMGELHPVVARNFEVRFPVCLAEFDLEQLLSVIGGEFLQIVPPPRFPAMRRDLALVVPERVPVSELCEVIRYAGRPLLHRVELFDLFRGEDLAPEHKSCGIGLIFRSPDHTLTDAEVAQVEACIIQQLQRLTGARLRG</sequence>
<feature type="binding site" evidence="15">
    <location>
        <position position="468"/>
    </location>
    <ligand>
        <name>Mg(2+)</name>
        <dbReference type="ChEBI" id="CHEBI:18420"/>
        <note>shared with alpha subunit</note>
    </ligand>
</feature>
<name>A0A2T4TZQ4_9BACT</name>
<evidence type="ECO:0000256" key="2">
    <source>
        <dbReference type="ARBA" id="ARBA00008653"/>
    </source>
</evidence>
<dbReference type="Gene3D" id="3.30.56.10">
    <property type="match status" value="2"/>
</dbReference>
<evidence type="ECO:0000313" key="21">
    <source>
        <dbReference type="Proteomes" id="UP000241436"/>
    </source>
</evidence>
<evidence type="ECO:0000256" key="6">
    <source>
        <dbReference type="ARBA" id="ARBA00022598"/>
    </source>
</evidence>
<dbReference type="SUPFAM" id="SSF46955">
    <property type="entry name" value="Putative DNA-binding domain"/>
    <property type="match status" value="1"/>
</dbReference>
<dbReference type="GO" id="GO:0005524">
    <property type="term" value="F:ATP binding"/>
    <property type="evidence" value="ECO:0007669"/>
    <property type="project" value="UniProtKB-UniRule"/>
</dbReference>
<dbReference type="GO" id="GO:0000049">
    <property type="term" value="F:tRNA binding"/>
    <property type="evidence" value="ECO:0007669"/>
    <property type="project" value="UniProtKB-UniRule"/>
</dbReference>
<keyword evidence="7 15" id="KW-0479">Metal-binding</keyword>
<dbReference type="SUPFAM" id="SSF56037">
    <property type="entry name" value="PheT/TilS domain"/>
    <property type="match status" value="1"/>
</dbReference>
<feature type="domain" description="B5" evidence="19">
    <location>
        <begin position="404"/>
        <end position="480"/>
    </location>
</feature>
<dbReference type="CDD" id="cd02796">
    <property type="entry name" value="tRNA_bind_bactPheRS"/>
    <property type="match status" value="1"/>
</dbReference>
<comment type="similarity">
    <text evidence="2 15">Belongs to the phenylalanyl-tRNA synthetase beta subunit family. Type 1 subfamily.</text>
</comment>
<evidence type="ECO:0000256" key="16">
    <source>
        <dbReference type="PROSITE-ProRule" id="PRU00209"/>
    </source>
</evidence>
<dbReference type="InterPro" id="IPR036690">
    <property type="entry name" value="Fdx_antiC-bd_sf"/>
</dbReference>
<dbReference type="SMART" id="SM00873">
    <property type="entry name" value="B3_4"/>
    <property type="match status" value="1"/>
</dbReference>
<evidence type="ECO:0000259" key="17">
    <source>
        <dbReference type="PROSITE" id="PS50886"/>
    </source>
</evidence>
<evidence type="ECO:0000256" key="4">
    <source>
        <dbReference type="ARBA" id="ARBA00022490"/>
    </source>
</evidence>
<dbReference type="SMART" id="SM00896">
    <property type="entry name" value="FDX-ACB"/>
    <property type="match status" value="1"/>
</dbReference>
<keyword evidence="6 15" id="KW-0436">Ligase</keyword>
<dbReference type="OrthoDB" id="9805455at2"/>
<evidence type="ECO:0000256" key="3">
    <source>
        <dbReference type="ARBA" id="ARBA00011209"/>
    </source>
</evidence>
<dbReference type="Gene3D" id="3.30.70.380">
    <property type="entry name" value="Ferrodoxin-fold anticodon-binding domain"/>
    <property type="match status" value="1"/>
</dbReference>
<dbReference type="EC" id="6.1.1.20" evidence="15"/>
<feature type="domain" description="FDX-ACB" evidence="18">
    <location>
        <begin position="711"/>
        <end position="804"/>
    </location>
</feature>
<evidence type="ECO:0000256" key="1">
    <source>
        <dbReference type="ARBA" id="ARBA00004496"/>
    </source>
</evidence>
<evidence type="ECO:0000256" key="9">
    <source>
        <dbReference type="ARBA" id="ARBA00022840"/>
    </source>
</evidence>
<evidence type="ECO:0000313" key="20">
    <source>
        <dbReference type="EMBL" id="PTL36589.1"/>
    </source>
</evidence>
<evidence type="ECO:0000256" key="12">
    <source>
        <dbReference type="ARBA" id="ARBA00022917"/>
    </source>
</evidence>
<dbReference type="GO" id="GO:0006432">
    <property type="term" value="P:phenylalanyl-tRNA aminoacylation"/>
    <property type="evidence" value="ECO:0007669"/>
    <property type="project" value="UniProtKB-UniRule"/>
</dbReference>
<dbReference type="Pfam" id="PF03484">
    <property type="entry name" value="B5"/>
    <property type="match status" value="1"/>
</dbReference>